<dbReference type="Proteomes" id="UP000515297">
    <property type="component" value="Chromosome"/>
</dbReference>
<proteinExistence type="predicted"/>
<protein>
    <submittedName>
        <fullName evidence="8">Prepilin peptidase</fullName>
    </submittedName>
</protein>
<name>A0A7G6VT31_9SPHN</name>
<dbReference type="AlphaFoldDB" id="A0A7G6VT31"/>
<accession>A0A7G6VT31</accession>
<dbReference type="EMBL" id="CP060052">
    <property type="protein sequence ID" value="QNE04896.1"/>
    <property type="molecule type" value="Genomic_DNA"/>
</dbReference>
<dbReference type="RefSeq" id="WP_185884138.1">
    <property type="nucleotide sequence ID" value="NZ_CP060052.1"/>
</dbReference>
<keyword evidence="5 6" id="KW-0472">Membrane</keyword>
<gene>
    <name evidence="8" type="ORF">H4O24_13400</name>
</gene>
<organism evidence="8 9">
    <name type="scientific">Croceicoccus marinus</name>
    <dbReference type="NCBI Taxonomy" id="450378"/>
    <lineage>
        <taxon>Bacteria</taxon>
        <taxon>Pseudomonadati</taxon>
        <taxon>Pseudomonadota</taxon>
        <taxon>Alphaproteobacteria</taxon>
        <taxon>Sphingomonadales</taxon>
        <taxon>Erythrobacteraceae</taxon>
        <taxon>Croceicoccus</taxon>
    </lineage>
</organism>
<dbReference type="PANTHER" id="PTHR36506:SF1">
    <property type="entry name" value="PREFLAGELLIN PEPTIDASE"/>
    <property type="match status" value="1"/>
</dbReference>
<dbReference type="InterPro" id="IPR052218">
    <property type="entry name" value="Preflagellin_Peptidase"/>
</dbReference>
<reference evidence="8 9" key="1">
    <citation type="submission" date="2020-08" db="EMBL/GenBank/DDBJ databases">
        <authorList>
            <person name="Liu G."/>
            <person name="Sun C."/>
        </authorList>
    </citation>
    <scope>NUCLEOTIDE SEQUENCE [LARGE SCALE GENOMIC DNA]</scope>
    <source>
        <strain evidence="8 9">OT19</strain>
    </source>
</reference>
<evidence type="ECO:0000256" key="6">
    <source>
        <dbReference type="SAM" id="Phobius"/>
    </source>
</evidence>
<feature type="transmembrane region" description="Helical" evidence="6">
    <location>
        <begin position="6"/>
        <end position="23"/>
    </location>
</feature>
<dbReference type="Pfam" id="PF01478">
    <property type="entry name" value="Peptidase_A24"/>
    <property type="match status" value="1"/>
</dbReference>
<comment type="subcellular location">
    <subcellularLocation>
        <location evidence="1">Cell membrane</location>
        <topology evidence="1">Multi-pass membrane protein</topology>
    </subcellularLocation>
</comment>
<sequence>MNTQLIAYGLLAALAIAVLYAGITDLRRRKITNRLTGTIAIAAPLFWWASGLSPWPGIAVQLALATGWFAFGALLFKIRQMGGGDVKLFTALALWLEPSLFMMVVLLTMAVNGIATLIVLRGVRRARREGRTVDARATPYGVSAALAMLVMFAVRYGPGIGTVLSVSSSNFA</sequence>
<dbReference type="Gene3D" id="1.20.120.1220">
    <property type="match status" value="1"/>
</dbReference>
<evidence type="ECO:0000313" key="8">
    <source>
        <dbReference type="EMBL" id="QNE04896.1"/>
    </source>
</evidence>
<evidence type="ECO:0000256" key="2">
    <source>
        <dbReference type="ARBA" id="ARBA00022475"/>
    </source>
</evidence>
<dbReference type="GO" id="GO:0005886">
    <property type="term" value="C:plasma membrane"/>
    <property type="evidence" value="ECO:0007669"/>
    <property type="project" value="UniProtKB-SubCell"/>
</dbReference>
<dbReference type="GO" id="GO:0004190">
    <property type="term" value="F:aspartic-type endopeptidase activity"/>
    <property type="evidence" value="ECO:0007669"/>
    <property type="project" value="InterPro"/>
</dbReference>
<evidence type="ECO:0000256" key="5">
    <source>
        <dbReference type="ARBA" id="ARBA00023136"/>
    </source>
</evidence>
<keyword evidence="3 6" id="KW-0812">Transmembrane</keyword>
<evidence type="ECO:0000313" key="9">
    <source>
        <dbReference type="Proteomes" id="UP000515297"/>
    </source>
</evidence>
<evidence type="ECO:0000256" key="1">
    <source>
        <dbReference type="ARBA" id="ARBA00004651"/>
    </source>
</evidence>
<feature type="transmembrane region" description="Helical" evidence="6">
    <location>
        <begin position="140"/>
        <end position="157"/>
    </location>
</feature>
<keyword evidence="2" id="KW-1003">Cell membrane</keyword>
<evidence type="ECO:0000256" key="3">
    <source>
        <dbReference type="ARBA" id="ARBA00022692"/>
    </source>
</evidence>
<dbReference type="PANTHER" id="PTHR36506">
    <property type="entry name" value="PREFLAGELLIN PEPTIDASE"/>
    <property type="match status" value="1"/>
</dbReference>
<dbReference type="InterPro" id="IPR000045">
    <property type="entry name" value="Prepilin_IV_endopep_pep"/>
</dbReference>
<keyword evidence="4 6" id="KW-1133">Transmembrane helix</keyword>
<evidence type="ECO:0000259" key="7">
    <source>
        <dbReference type="Pfam" id="PF01478"/>
    </source>
</evidence>
<feature type="transmembrane region" description="Helical" evidence="6">
    <location>
        <begin position="88"/>
        <end position="120"/>
    </location>
</feature>
<evidence type="ECO:0000256" key="4">
    <source>
        <dbReference type="ARBA" id="ARBA00022989"/>
    </source>
</evidence>
<feature type="domain" description="Prepilin type IV endopeptidase peptidase" evidence="7">
    <location>
        <begin position="13"/>
        <end position="115"/>
    </location>
</feature>